<dbReference type="KEGG" id="vg:921912"/>
<proteinExistence type="predicted"/>
<protein>
    <submittedName>
        <fullName evidence="8">CUN035 putative p91 capsid virion protein, similar to AcMNPV ORF83</fullName>
    </submittedName>
</protein>
<organismHost>
    <name type="scientific">Culex nigripalpus</name>
    <dbReference type="NCBI Taxonomy" id="42429"/>
</organismHost>
<evidence type="ECO:0000256" key="4">
    <source>
        <dbReference type="ARBA" id="ARBA00023157"/>
    </source>
</evidence>
<accession>Q919N4</accession>
<keyword evidence="9" id="KW-1185">Reference proteome</keyword>
<keyword evidence="2" id="KW-0732">Signal</keyword>
<dbReference type="PROSITE" id="PS51807">
    <property type="entry name" value="ZF_C2HC_BV"/>
    <property type="match status" value="1"/>
</dbReference>
<dbReference type="InterPro" id="IPR013682">
    <property type="entry name" value="BaculoV_Vp91_N"/>
</dbReference>
<gene>
    <name evidence="8" type="primary">CUN035</name>
</gene>
<dbReference type="Pfam" id="PF08475">
    <property type="entry name" value="Baculo_VP91_N"/>
    <property type="match status" value="1"/>
</dbReference>
<evidence type="ECO:0000256" key="6">
    <source>
        <dbReference type="SAM" id="Phobius"/>
    </source>
</evidence>
<evidence type="ECO:0000256" key="5">
    <source>
        <dbReference type="ARBA" id="ARBA00023180"/>
    </source>
</evidence>
<reference evidence="8 9" key="1">
    <citation type="journal article" date="2001" name="J. Virol.">
        <title>Genome sequence of a baculovirus pathogenic for Culex nigripalpus.</title>
        <authorList>
            <person name="Afonso C.L."/>
            <person name="Tulman E.R."/>
            <person name="Lu Z."/>
            <person name="Balinsky C.A."/>
            <person name="Moser B.A."/>
            <person name="Becnel J.J."/>
            <person name="Rock D.L."/>
            <person name="Kutish G.F."/>
        </authorList>
    </citation>
    <scope>NUCLEOTIDE SEQUENCE [LARGE SCALE GENOMIC DNA]</scope>
    <source>
        <strain evidence="9">Isolate Florida/1997</strain>
    </source>
</reference>
<keyword evidence="1" id="KW-0147">Chitin-binding</keyword>
<keyword evidence="3" id="KW-0677">Repeat</keyword>
<dbReference type="Proteomes" id="UP000006635">
    <property type="component" value="Segment"/>
</dbReference>
<organism evidence="8 9">
    <name type="scientific">Culex nigripalpus nucleopolyhedrovirus (isolate Florida/1997)</name>
    <name type="common">CuniNPV</name>
    <dbReference type="NCBI Taxonomy" id="645993"/>
    <lineage>
        <taxon>Viruses</taxon>
        <taxon>Viruses incertae sedis</taxon>
        <taxon>Naldaviricetes</taxon>
        <taxon>Lefavirales</taxon>
        <taxon>Baculoviridae</taxon>
        <taxon>Deltabaculovirus</taxon>
    </lineage>
</organism>
<evidence type="ECO:0000256" key="1">
    <source>
        <dbReference type="ARBA" id="ARBA00022669"/>
    </source>
</evidence>
<keyword evidence="5" id="KW-0325">Glycoprotein</keyword>
<feature type="transmembrane region" description="Helical" evidence="6">
    <location>
        <begin position="29"/>
        <end position="49"/>
    </location>
</feature>
<keyword evidence="6" id="KW-0812">Transmembrane</keyword>
<feature type="domain" description="Zinc finger C2HC baculovirus (BV)-type profile" evidence="7">
    <location>
        <begin position="176"/>
        <end position="224"/>
    </location>
</feature>
<evidence type="ECO:0000259" key="7">
    <source>
        <dbReference type="PROSITE" id="PS51807"/>
    </source>
</evidence>
<dbReference type="EMBL" id="AF403738">
    <property type="protein sequence ID" value="AAK94113.1"/>
    <property type="molecule type" value="Genomic_DNA"/>
</dbReference>
<keyword evidence="6" id="KW-1133">Transmembrane helix</keyword>
<evidence type="ECO:0000313" key="8">
    <source>
        <dbReference type="EMBL" id="AAK94113.1"/>
    </source>
</evidence>
<sequence>MKALHFISVPLGKLNKHDRSVSWCEMDPFILLLVVVFVVILVVILNTAIPPNIRQRRRAVWDSFLAGKSPGTDPSTFPVLSYIWKVDLDADSFEIETFNVANLSLVSRYWFQASRYKFDFFTQTLSELEVPELEVHRIRPHPTEDWAFELRVDDGWAKVSCGPPELAHFNPTELQCESRPPCDGVQPGRQLPLTRIALERLVYGRRVFISKRDDRFHPFWYVQCGPRGAAAIGHCPEGQEFNGVYCTEQNLCANRPDGFVLTLRIPGLRLNEFMECRNGEPTVTQCPNFDQIFETGTLRCVRGNPCQINGAGHTFVTETTAPNQFERCLNDSVWESVTCPVRVQLGGVWSCRGSEECTRFENGTGTDMFEVDSSAFKFLGGILHCQDYEIIERLECASEESSIAYPPFEIAGSFPSKVFDPTSGSCTEPIVGENLEIKVNTVGLTAAKHQFGFNFELHVRVNLSELTASGDQLLDALVYSRDGESLANDPLSEEPINCSPDPETVHFVDPLLADRINTCHWLGDERTFVQRQLDPSEYVVRDTIWSYNLDKISMCRDRMAQLDGDYLKNISFIETTEKMELQCSYGMPVNRTLESYFTTAQPEVYVDPECEGHELEHIFEIAVVLSPNLLCYTEYFPNENRVRINAAEPAVVPTESGNWEDFNFESQSSDGIKYLPLHLRTDGTWIACPTRRYNAADETCSRDTVDTVHYFTDFYWPLEELVPEFKRTSTTYNPQPTISNN</sequence>
<dbReference type="GO" id="GO:0008061">
    <property type="term" value="F:chitin binding"/>
    <property type="evidence" value="ECO:0007669"/>
    <property type="project" value="UniProtKB-KW"/>
</dbReference>
<name>Q919N4_NPVCO</name>
<evidence type="ECO:0000313" key="9">
    <source>
        <dbReference type="Proteomes" id="UP000006635"/>
    </source>
</evidence>
<keyword evidence="6" id="KW-0472">Membrane</keyword>
<evidence type="ECO:0000256" key="3">
    <source>
        <dbReference type="ARBA" id="ARBA00022737"/>
    </source>
</evidence>
<dbReference type="RefSeq" id="NP_203339.1">
    <property type="nucleotide sequence ID" value="NC_003084.1"/>
</dbReference>
<keyword evidence="4" id="KW-1015">Disulfide bond</keyword>
<evidence type="ECO:0000256" key="2">
    <source>
        <dbReference type="ARBA" id="ARBA00022729"/>
    </source>
</evidence>
<dbReference type="GeneID" id="921912"/>